<dbReference type="GO" id="GO:0045892">
    <property type="term" value="P:negative regulation of DNA-templated transcription"/>
    <property type="evidence" value="ECO:0007669"/>
    <property type="project" value="InterPro"/>
</dbReference>
<dbReference type="GO" id="GO:0003723">
    <property type="term" value="F:RNA binding"/>
    <property type="evidence" value="ECO:0007669"/>
    <property type="project" value="InterPro"/>
</dbReference>
<keyword evidence="2" id="KW-0677">Repeat</keyword>
<feature type="region of interest" description="Disordered" evidence="6">
    <location>
        <begin position="1066"/>
        <end position="1143"/>
    </location>
</feature>
<proteinExistence type="predicted"/>
<feature type="region of interest" description="Disordered" evidence="6">
    <location>
        <begin position="1367"/>
        <end position="1419"/>
    </location>
</feature>
<feature type="compositionally biased region" description="Polar residues" evidence="6">
    <location>
        <begin position="889"/>
        <end position="906"/>
    </location>
</feature>
<feature type="compositionally biased region" description="Basic and acidic residues" evidence="6">
    <location>
        <begin position="1116"/>
        <end position="1125"/>
    </location>
</feature>
<organism evidence="8 9">
    <name type="scientific">Drosophila busckii</name>
    <name type="common">Fruit fly</name>
    <dbReference type="NCBI Taxonomy" id="30019"/>
    <lineage>
        <taxon>Eukaryota</taxon>
        <taxon>Metazoa</taxon>
        <taxon>Ecdysozoa</taxon>
        <taxon>Arthropoda</taxon>
        <taxon>Hexapoda</taxon>
        <taxon>Insecta</taxon>
        <taxon>Pterygota</taxon>
        <taxon>Neoptera</taxon>
        <taxon>Endopterygota</taxon>
        <taxon>Diptera</taxon>
        <taxon>Brachycera</taxon>
        <taxon>Muscomorpha</taxon>
        <taxon>Ephydroidea</taxon>
        <taxon>Drosophilidae</taxon>
        <taxon>Drosophila</taxon>
    </lineage>
</organism>
<feature type="compositionally biased region" description="Basic and acidic residues" evidence="6">
    <location>
        <begin position="208"/>
        <end position="218"/>
    </location>
</feature>
<feature type="compositionally biased region" description="Basic and acidic residues" evidence="6">
    <location>
        <begin position="756"/>
        <end position="766"/>
    </location>
</feature>
<feature type="compositionally biased region" description="Low complexity" evidence="6">
    <location>
        <begin position="50"/>
        <end position="72"/>
    </location>
</feature>
<dbReference type="GO" id="GO:0008270">
    <property type="term" value="F:zinc ion binding"/>
    <property type="evidence" value="ECO:0007669"/>
    <property type="project" value="UniProtKB-KW"/>
</dbReference>
<feature type="region of interest" description="Disordered" evidence="6">
    <location>
        <begin position="32"/>
        <end position="76"/>
    </location>
</feature>
<dbReference type="SUPFAM" id="SSF90229">
    <property type="entry name" value="CCCH zinc finger"/>
    <property type="match status" value="2"/>
</dbReference>
<evidence type="ECO:0000313" key="8">
    <source>
        <dbReference type="EMBL" id="ALC49681.1"/>
    </source>
</evidence>
<evidence type="ECO:0000256" key="2">
    <source>
        <dbReference type="ARBA" id="ARBA00022737"/>
    </source>
</evidence>
<feature type="compositionally biased region" description="Acidic residues" evidence="6">
    <location>
        <begin position="32"/>
        <end position="45"/>
    </location>
</feature>
<dbReference type="PANTHER" id="PTHR13119">
    <property type="entry name" value="ZINC FINGER CCCH DOMAIN-CONTAINING PROTEI"/>
    <property type="match status" value="1"/>
</dbReference>
<keyword evidence="3 5" id="KW-0863">Zinc-finger</keyword>
<dbReference type="OMA" id="HTPLRWQ"/>
<accession>A0A0M5JDY1</accession>
<feature type="region of interest" description="Disordered" evidence="6">
    <location>
        <begin position="811"/>
        <end position="845"/>
    </location>
</feature>
<dbReference type="GO" id="GO:0005634">
    <property type="term" value="C:nucleus"/>
    <property type="evidence" value="ECO:0007669"/>
    <property type="project" value="TreeGrafter"/>
</dbReference>
<dbReference type="Gene3D" id="4.10.1000.10">
    <property type="entry name" value="Zinc finger, CCCH-type"/>
    <property type="match status" value="1"/>
</dbReference>
<feature type="compositionally biased region" description="Gly residues" evidence="6">
    <location>
        <begin position="259"/>
        <end position="268"/>
    </location>
</feature>
<feature type="compositionally biased region" description="Low complexity" evidence="6">
    <location>
        <begin position="154"/>
        <end position="163"/>
    </location>
</feature>
<feature type="compositionally biased region" description="Acidic residues" evidence="6">
    <location>
        <begin position="237"/>
        <end position="246"/>
    </location>
</feature>
<feature type="zinc finger region" description="C3H1-type" evidence="5">
    <location>
        <begin position="374"/>
        <end position="401"/>
    </location>
</feature>
<evidence type="ECO:0000259" key="7">
    <source>
        <dbReference type="PROSITE" id="PS50103"/>
    </source>
</evidence>
<feature type="zinc finger region" description="C3H1-type" evidence="5">
    <location>
        <begin position="402"/>
        <end position="425"/>
    </location>
</feature>
<dbReference type="PANTHER" id="PTHR13119:SF12">
    <property type="entry name" value="PROTEIN SUPPRESSOR OF SABLE"/>
    <property type="match status" value="1"/>
</dbReference>
<dbReference type="PROSITE" id="PS50103">
    <property type="entry name" value="ZF_C3H1"/>
    <property type="match status" value="2"/>
</dbReference>
<protein>
    <submittedName>
        <fullName evidence="8">Su-s</fullName>
    </submittedName>
</protein>
<keyword evidence="9" id="KW-1185">Reference proteome</keyword>
<feature type="region of interest" description="Disordered" evidence="6">
    <location>
        <begin position="664"/>
        <end position="708"/>
    </location>
</feature>
<feature type="compositionally biased region" description="Basic and acidic residues" evidence="6">
    <location>
        <begin position="336"/>
        <end position="350"/>
    </location>
</feature>
<feature type="compositionally biased region" description="Acidic residues" evidence="6">
    <location>
        <begin position="745"/>
        <end position="755"/>
    </location>
</feature>
<feature type="compositionally biased region" description="Low complexity" evidence="6">
    <location>
        <begin position="1406"/>
        <end position="1419"/>
    </location>
</feature>
<evidence type="ECO:0000256" key="3">
    <source>
        <dbReference type="ARBA" id="ARBA00022771"/>
    </source>
</evidence>
<feature type="region of interest" description="Disordered" evidence="6">
    <location>
        <begin position="144"/>
        <end position="163"/>
    </location>
</feature>
<dbReference type="InterPro" id="IPR036855">
    <property type="entry name" value="Znf_CCCH_sf"/>
</dbReference>
<dbReference type="InterPro" id="IPR045124">
    <property type="entry name" value="Su(sable)-like"/>
</dbReference>
<reference evidence="8 9" key="1">
    <citation type="submission" date="2015-08" db="EMBL/GenBank/DDBJ databases">
        <title>Ancestral chromatin configuration constrains chromatin evolution on differentiating sex chromosomes in Drosophila.</title>
        <authorList>
            <person name="Zhou Q."/>
            <person name="Bachtrog D."/>
        </authorList>
    </citation>
    <scope>NUCLEOTIDE SEQUENCE [LARGE SCALE GENOMIC DNA]</scope>
    <source>
        <tissue evidence="8">Whole larvae</tissue>
    </source>
</reference>
<feature type="region of interest" description="Disordered" evidence="6">
    <location>
        <begin position="171"/>
        <end position="370"/>
    </location>
</feature>
<dbReference type="STRING" id="30019.A0A0M5JDY1"/>
<feature type="compositionally biased region" description="Low complexity" evidence="6">
    <location>
        <begin position="171"/>
        <end position="187"/>
    </location>
</feature>
<feature type="compositionally biased region" description="Pro residues" evidence="6">
    <location>
        <begin position="1090"/>
        <end position="1109"/>
    </location>
</feature>
<feature type="compositionally biased region" description="Polar residues" evidence="6">
    <location>
        <begin position="1070"/>
        <end position="1088"/>
    </location>
</feature>
<evidence type="ECO:0000256" key="4">
    <source>
        <dbReference type="ARBA" id="ARBA00022833"/>
    </source>
</evidence>
<evidence type="ECO:0000256" key="6">
    <source>
        <dbReference type="SAM" id="MobiDB-lite"/>
    </source>
</evidence>
<feature type="compositionally biased region" description="Polar residues" evidence="6">
    <location>
        <begin position="830"/>
        <end position="845"/>
    </location>
</feature>
<gene>
    <name evidence="8" type="ORF">Dbus_chrXg1537</name>
</gene>
<keyword evidence="1 5" id="KW-0479">Metal-binding</keyword>
<dbReference type="Proteomes" id="UP000494163">
    <property type="component" value="Chromosome X"/>
</dbReference>
<feature type="domain" description="C3H1-type" evidence="7">
    <location>
        <begin position="374"/>
        <end position="401"/>
    </location>
</feature>
<evidence type="ECO:0000256" key="5">
    <source>
        <dbReference type="PROSITE-ProRule" id="PRU00723"/>
    </source>
</evidence>
<dbReference type="OrthoDB" id="411372at2759"/>
<dbReference type="EMBL" id="CP012528">
    <property type="protein sequence ID" value="ALC49681.1"/>
    <property type="molecule type" value="Genomic_DNA"/>
</dbReference>
<feature type="compositionally biased region" description="Low complexity" evidence="6">
    <location>
        <begin position="1134"/>
        <end position="1143"/>
    </location>
</feature>
<feature type="domain" description="C3H1-type" evidence="7">
    <location>
        <begin position="402"/>
        <end position="425"/>
    </location>
</feature>
<evidence type="ECO:0000256" key="1">
    <source>
        <dbReference type="ARBA" id="ARBA00022723"/>
    </source>
</evidence>
<keyword evidence="4 5" id="KW-0862">Zinc</keyword>
<sequence>MYIDNTNHVHAKTMSIIMTGDTPVIDLADDLEDGEIDDDDDDEEQKDTTQKVAQPEKQQQQQLLKPTPLTTTGNSSDEVLFVSVERLPEKLSTATDDDVVYVGMSNDMTNTANAASSNKSKKPRPLEDDHAVNIENAIANALKKSGIEPPMPKIHNSTNSNISINRDVDNAVNANGADNTNANNNDGSLSAGQGPSRSSRRRKRKKEREREQRKDKEHQKRARRDSMDESAGPAGSEDMDDMDEYEMMNVRGGSPPPGGGSSSTGGAGTQTHYPSDWPELGDGVGLGYESMPDNYSSYDSYSDDEPVNVTACAPQRRRQRREREKETRGGRKRRDRDRDRERDGDRRHDGGGGGGGNNKRNRRDSDSEKIRSEPRKLELCKFYLKDCCAKREKCSYMHKEFPCKYYYLGMECYAGDECLFHHGEPLSEQLRNILLKHMETAPKEILGDFKRIARDVALTQLTRRHEQLCEQFGVDNSWTTYAGAGISHRLQDQQQQQQVAKAAATAAVAVSQAAALAAAVAASGNQKMAAGGTTAIPSLLDMVINPPLSDAKAEKKRKSRWAEKGAAAKSTTATVTTTAVAPIAAAAVAPMAAAPIAAAAAPAKPLPAHLDLVNLAQVLSAEHMGKLNKLGISNLEQMMQVPFGQLTEAGLTLPEIGEIQRMAEQSNPNEVAKSSPAETSTKTEREPANNTPATASTLPASTNSNSNSNNGFIMVDYTQYLKDAHVTEQLDDDHLEDDEQLVIDVGNEEEDDETGSDTKSKSKCTEDEQQTNTEEPKKPPEAEDEDAPPLPSVFDLPTFMSNMLGQQQLIPQKSEDTPTPAEKSPERASSYATTATVTPNEISSPSGVFNNLLFDGKQDPEARAAFYRDIIRNPFKANLGDAGPDDSNDNYSFGQHSNSNSRSLTPTPEAGSRSPSAANTDEPLLAESTTPSLYTRASMYDYDEAKAALEDARASEDPRGRDRDVDMRLPFEPMMHYMPATEIDAAIFSHVPLRWRLQVVFVEPPNFALLRQAASHKEQCDLRDPRLRRILGLSELSFDEGSIGSASSSGASSIFSVNTFSSADRRERATSNCISSPDGQQFSYGETTPSSPPPSMMPPLPAMNVPPPTLASAESTDPRRTDPRRDPRRAHLNSASSNSVSSFSGATTTIAANDCSRQILEIRNLLQSSNWYKNLGSNNKILVNQQLALVFTELKKFHQQDGASKIFDVNFIVNNQTLQQIFAKLHIYIDDNGLVVQLPEEPPNQTPLVVPNMGPILPNMSQPPPNLAQLLCQPPPNVARMLPMGMQGISPFNQPPPAAAARANSILGMPPPNGPAPGGINNNHFNPFAGGNNLNALNNLNNLNLNNLNNMGMNNMNMNMRPGFNGCGGPGPGPGPGPFKNFGPGNNNGNGNQGHGRHFVGGGGNNRNRSGSGNRNRNN</sequence>
<dbReference type="InterPro" id="IPR000571">
    <property type="entry name" value="Znf_CCCH"/>
</dbReference>
<feature type="compositionally biased region" description="Basic residues" evidence="6">
    <location>
        <begin position="198"/>
        <end position="207"/>
    </location>
</feature>
<feature type="compositionally biased region" description="Low complexity" evidence="6">
    <location>
        <begin position="688"/>
        <end position="708"/>
    </location>
</feature>
<evidence type="ECO:0000313" key="9">
    <source>
        <dbReference type="Proteomes" id="UP000494163"/>
    </source>
</evidence>
<feature type="compositionally biased region" description="Gly residues" evidence="6">
    <location>
        <begin position="1386"/>
        <end position="1405"/>
    </location>
</feature>
<feature type="region of interest" description="Disordered" evidence="6">
    <location>
        <begin position="745"/>
        <end position="797"/>
    </location>
</feature>
<name>A0A0M5JDY1_DROBS</name>
<feature type="region of interest" description="Disordered" evidence="6">
    <location>
        <begin position="877"/>
        <end position="930"/>
    </location>
</feature>